<evidence type="ECO:0000313" key="2">
    <source>
        <dbReference type="Proteomes" id="UP000694546"/>
    </source>
</evidence>
<keyword evidence="2" id="KW-1185">Reference proteome</keyword>
<organism evidence="1 2">
    <name type="scientific">Gadus morhua</name>
    <name type="common">Atlantic cod</name>
    <dbReference type="NCBI Taxonomy" id="8049"/>
    <lineage>
        <taxon>Eukaryota</taxon>
        <taxon>Metazoa</taxon>
        <taxon>Chordata</taxon>
        <taxon>Craniata</taxon>
        <taxon>Vertebrata</taxon>
        <taxon>Euteleostomi</taxon>
        <taxon>Actinopterygii</taxon>
        <taxon>Neopterygii</taxon>
        <taxon>Teleostei</taxon>
        <taxon>Neoteleostei</taxon>
        <taxon>Acanthomorphata</taxon>
        <taxon>Zeiogadaria</taxon>
        <taxon>Gadariae</taxon>
        <taxon>Gadiformes</taxon>
        <taxon>Gadoidei</taxon>
        <taxon>Gadidae</taxon>
        <taxon>Gadus</taxon>
    </lineage>
</organism>
<protein>
    <submittedName>
        <fullName evidence="1">Uncharacterized protein</fullName>
    </submittedName>
</protein>
<dbReference type="Proteomes" id="UP000694546">
    <property type="component" value="Chromosome 11"/>
</dbReference>
<proteinExistence type="predicted"/>
<reference evidence="1" key="1">
    <citation type="submission" date="2025-08" db="UniProtKB">
        <authorList>
            <consortium name="Ensembl"/>
        </authorList>
    </citation>
    <scope>IDENTIFICATION</scope>
</reference>
<name>A0A8C5B0T3_GADMO</name>
<accession>A0A8C5B0T3</accession>
<dbReference type="AlphaFoldDB" id="A0A8C5B0T3"/>
<dbReference type="Ensembl" id="ENSGMOT00000065854.1">
    <property type="protein sequence ID" value="ENSGMOP00000037403.1"/>
    <property type="gene ID" value="ENSGMOG00000028409.1"/>
</dbReference>
<reference evidence="1" key="2">
    <citation type="submission" date="2025-09" db="UniProtKB">
        <authorList>
            <consortium name="Ensembl"/>
        </authorList>
    </citation>
    <scope>IDENTIFICATION</scope>
</reference>
<sequence>MSWIGVAVVLYYKDTVLCIYWNTLCNTTWMCSLLRSCHITKKCITQCVITEAGETIKYLLNSQTQSRSLSPDRCFPE</sequence>
<evidence type="ECO:0000313" key="1">
    <source>
        <dbReference type="Ensembl" id="ENSGMOP00000037403.1"/>
    </source>
</evidence>